<organism evidence="7 8">
    <name type="scientific">Coprococcus comes</name>
    <dbReference type="NCBI Taxonomy" id="410072"/>
    <lineage>
        <taxon>Bacteria</taxon>
        <taxon>Bacillati</taxon>
        <taxon>Bacillota</taxon>
        <taxon>Clostridia</taxon>
        <taxon>Lachnospirales</taxon>
        <taxon>Lachnospiraceae</taxon>
        <taxon>Coprococcus</taxon>
    </lineage>
</organism>
<comment type="similarity">
    <text evidence="6">Belongs to the Vsr family.</text>
</comment>
<keyword evidence="4" id="KW-0378">Hydrolase</keyword>
<protein>
    <submittedName>
        <fullName evidence="7">Very short patch repair endonuclease</fullName>
    </submittedName>
</protein>
<reference evidence="7 8" key="1">
    <citation type="submission" date="2018-08" db="EMBL/GenBank/DDBJ databases">
        <title>A genome reference for cultivated species of the human gut microbiota.</title>
        <authorList>
            <person name="Zou Y."/>
            <person name="Xue W."/>
            <person name="Luo G."/>
        </authorList>
    </citation>
    <scope>NUCLEOTIDE SEQUENCE [LARGE SCALE GENOMIC DNA]</scope>
    <source>
        <strain evidence="7 8">TM07-19</strain>
    </source>
</reference>
<keyword evidence="2 7" id="KW-0255">Endonuclease</keyword>
<dbReference type="EMBL" id="QSOV01000007">
    <property type="protein sequence ID" value="RGJ23423.1"/>
    <property type="molecule type" value="Genomic_DNA"/>
</dbReference>
<dbReference type="InterPro" id="IPR011335">
    <property type="entry name" value="Restrct_endonuc-II-like"/>
</dbReference>
<keyword evidence="5" id="KW-0234">DNA repair</keyword>
<dbReference type="Pfam" id="PF03852">
    <property type="entry name" value="Vsr"/>
    <property type="match status" value="1"/>
</dbReference>
<dbReference type="NCBIfam" id="TIGR00632">
    <property type="entry name" value="vsr"/>
    <property type="match status" value="1"/>
</dbReference>
<dbReference type="Proteomes" id="UP000260655">
    <property type="component" value="Unassembled WGS sequence"/>
</dbReference>
<gene>
    <name evidence="7" type="ORF">DXD67_07970</name>
</gene>
<accession>A0A3E4GQ05</accession>
<sequence>MADNLTVEQRKKNMQHIKSKDTKIEIALRKALWNKGYRYRKNYCLLPGKPDIVLTKYKIAIFCDSEFFHGKDWEILKPRLQKTKNSDYWVNKISRNRERDAEIDKQLLFEGWTVIRFWGKDIIKKTDECVRVVEETIFDLKIGDAEDQLCELSEENEWIQNK</sequence>
<evidence type="ECO:0000256" key="1">
    <source>
        <dbReference type="ARBA" id="ARBA00022722"/>
    </source>
</evidence>
<dbReference type="Gene3D" id="3.40.960.10">
    <property type="entry name" value="VSR Endonuclease"/>
    <property type="match status" value="1"/>
</dbReference>
<evidence type="ECO:0000256" key="6">
    <source>
        <dbReference type="ARBA" id="ARBA00029466"/>
    </source>
</evidence>
<dbReference type="AlphaFoldDB" id="A0A3E4GQ05"/>
<keyword evidence="3" id="KW-0227">DNA damage</keyword>
<dbReference type="GO" id="GO:0016787">
    <property type="term" value="F:hydrolase activity"/>
    <property type="evidence" value="ECO:0007669"/>
    <property type="project" value="UniProtKB-KW"/>
</dbReference>
<dbReference type="GO" id="GO:0006298">
    <property type="term" value="P:mismatch repair"/>
    <property type="evidence" value="ECO:0007669"/>
    <property type="project" value="InterPro"/>
</dbReference>
<name>A0A3E4GQ05_9FIRM</name>
<evidence type="ECO:0000256" key="2">
    <source>
        <dbReference type="ARBA" id="ARBA00022759"/>
    </source>
</evidence>
<evidence type="ECO:0000256" key="5">
    <source>
        <dbReference type="ARBA" id="ARBA00023204"/>
    </source>
</evidence>
<dbReference type="GO" id="GO:0004519">
    <property type="term" value="F:endonuclease activity"/>
    <property type="evidence" value="ECO:0007669"/>
    <property type="project" value="UniProtKB-KW"/>
</dbReference>
<evidence type="ECO:0000256" key="3">
    <source>
        <dbReference type="ARBA" id="ARBA00022763"/>
    </source>
</evidence>
<evidence type="ECO:0000256" key="4">
    <source>
        <dbReference type="ARBA" id="ARBA00022801"/>
    </source>
</evidence>
<keyword evidence="1" id="KW-0540">Nuclease</keyword>
<dbReference type="RefSeq" id="WP_117557467.1">
    <property type="nucleotide sequence ID" value="NZ_QSOV01000007.1"/>
</dbReference>
<comment type="caution">
    <text evidence="7">The sequence shown here is derived from an EMBL/GenBank/DDBJ whole genome shotgun (WGS) entry which is preliminary data.</text>
</comment>
<dbReference type="CDD" id="cd00221">
    <property type="entry name" value="Vsr"/>
    <property type="match status" value="1"/>
</dbReference>
<dbReference type="InterPro" id="IPR004603">
    <property type="entry name" value="DNA_mismatch_endonuc_vsr"/>
</dbReference>
<evidence type="ECO:0000313" key="8">
    <source>
        <dbReference type="Proteomes" id="UP000260655"/>
    </source>
</evidence>
<proteinExistence type="inferred from homology"/>
<evidence type="ECO:0000313" key="7">
    <source>
        <dbReference type="EMBL" id="RGJ23423.1"/>
    </source>
</evidence>
<dbReference type="SUPFAM" id="SSF52980">
    <property type="entry name" value="Restriction endonuclease-like"/>
    <property type="match status" value="1"/>
</dbReference>